<dbReference type="GO" id="GO:0005524">
    <property type="term" value="F:ATP binding"/>
    <property type="evidence" value="ECO:0007669"/>
    <property type="project" value="UniProtKB-KW"/>
</dbReference>
<gene>
    <name evidence="1" type="ORF">GA0061102_1004178</name>
</gene>
<evidence type="ECO:0000313" key="1">
    <source>
        <dbReference type="EMBL" id="SCB16470.1"/>
    </source>
</evidence>
<keyword evidence="1" id="KW-0547">Nucleotide-binding</keyword>
<name>A0A1C3ULU5_9HYPH</name>
<protein>
    <submittedName>
        <fullName evidence="1">ATP-binding cassette, subfamily B/ATP-binding cassette, subfamily B, multidrug efflux pump</fullName>
    </submittedName>
</protein>
<sequence length="40" mass="4603">MLSQGRIVEQGRPDELVEQNGLFARLWKRQTDGFIAKEVS</sequence>
<evidence type="ECO:0000313" key="2">
    <source>
        <dbReference type="Proteomes" id="UP000199435"/>
    </source>
</evidence>
<dbReference type="Proteomes" id="UP000199435">
    <property type="component" value="Unassembled WGS sequence"/>
</dbReference>
<keyword evidence="1" id="KW-0067">ATP-binding</keyword>
<dbReference type="Gene3D" id="3.40.50.300">
    <property type="entry name" value="P-loop containing nucleotide triphosphate hydrolases"/>
    <property type="match status" value="1"/>
</dbReference>
<dbReference type="STRING" id="411945.GA0061102_1004178"/>
<dbReference type="AlphaFoldDB" id="A0A1C3ULU5"/>
<accession>A0A1C3ULU5</accession>
<keyword evidence="2" id="KW-1185">Reference proteome</keyword>
<dbReference type="EMBL" id="FMAH01000004">
    <property type="protein sequence ID" value="SCB16470.1"/>
    <property type="molecule type" value="Genomic_DNA"/>
</dbReference>
<reference evidence="2" key="1">
    <citation type="submission" date="2016-08" db="EMBL/GenBank/DDBJ databases">
        <authorList>
            <person name="Varghese N."/>
            <person name="Submissions Spin"/>
        </authorList>
    </citation>
    <scope>NUCLEOTIDE SEQUENCE [LARGE SCALE GENOMIC DNA]</scope>
    <source>
        <strain evidence="2">HAMBI 2971</strain>
    </source>
</reference>
<dbReference type="InterPro" id="IPR027417">
    <property type="entry name" value="P-loop_NTPase"/>
</dbReference>
<organism evidence="1 2">
    <name type="scientific">Rhizobium miluonense</name>
    <dbReference type="NCBI Taxonomy" id="411945"/>
    <lineage>
        <taxon>Bacteria</taxon>
        <taxon>Pseudomonadati</taxon>
        <taxon>Pseudomonadota</taxon>
        <taxon>Alphaproteobacteria</taxon>
        <taxon>Hyphomicrobiales</taxon>
        <taxon>Rhizobiaceae</taxon>
        <taxon>Rhizobium/Agrobacterium group</taxon>
        <taxon>Rhizobium</taxon>
    </lineage>
</organism>
<proteinExistence type="predicted"/>